<evidence type="ECO:0000256" key="1">
    <source>
        <dbReference type="SAM" id="SignalP"/>
    </source>
</evidence>
<evidence type="ECO:0000313" key="2">
    <source>
        <dbReference type="EMBL" id="GHB02882.1"/>
    </source>
</evidence>
<keyword evidence="3" id="KW-1185">Reference proteome</keyword>
<evidence type="ECO:0000313" key="3">
    <source>
        <dbReference type="Proteomes" id="UP000634004"/>
    </source>
</evidence>
<accession>A0A8J3CSD6</accession>
<dbReference type="RefSeq" id="WP_189499327.1">
    <property type="nucleotide sequence ID" value="NZ_BMZH01000015.1"/>
</dbReference>
<organism evidence="2 3">
    <name type="scientific">Algimonas arctica</name>
    <dbReference type="NCBI Taxonomy" id="1479486"/>
    <lineage>
        <taxon>Bacteria</taxon>
        <taxon>Pseudomonadati</taxon>
        <taxon>Pseudomonadota</taxon>
        <taxon>Alphaproteobacteria</taxon>
        <taxon>Maricaulales</taxon>
        <taxon>Robiginitomaculaceae</taxon>
        <taxon>Algimonas</taxon>
    </lineage>
</organism>
<dbReference type="Proteomes" id="UP000634004">
    <property type="component" value="Unassembled WGS sequence"/>
</dbReference>
<keyword evidence="1" id="KW-0732">Signal</keyword>
<proteinExistence type="predicted"/>
<reference evidence="2" key="2">
    <citation type="submission" date="2020-09" db="EMBL/GenBank/DDBJ databases">
        <authorList>
            <person name="Sun Q."/>
            <person name="Kim S."/>
        </authorList>
    </citation>
    <scope>NUCLEOTIDE SEQUENCE</scope>
    <source>
        <strain evidence="2">KCTC 32513</strain>
    </source>
</reference>
<reference evidence="2" key="1">
    <citation type="journal article" date="2014" name="Int. J. Syst. Evol. Microbiol.">
        <title>Complete genome sequence of Corynebacterium casei LMG S-19264T (=DSM 44701T), isolated from a smear-ripened cheese.</title>
        <authorList>
            <consortium name="US DOE Joint Genome Institute (JGI-PGF)"/>
            <person name="Walter F."/>
            <person name="Albersmeier A."/>
            <person name="Kalinowski J."/>
            <person name="Ruckert C."/>
        </authorList>
    </citation>
    <scope>NUCLEOTIDE SEQUENCE</scope>
    <source>
        <strain evidence="2">KCTC 32513</strain>
    </source>
</reference>
<comment type="caution">
    <text evidence="2">The sequence shown here is derived from an EMBL/GenBank/DDBJ whole genome shotgun (WGS) entry which is preliminary data.</text>
</comment>
<dbReference type="EMBL" id="BMZH01000015">
    <property type="protein sequence ID" value="GHB02882.1"/>
    <property type="molecule type" value="Genomic_DNA"/>
</dbReference>
<name>A0A8J3CSD6_9PROT</name>
<gene>
    <name evidence="2" type="ORF">GCM10009069_27050</name>
</gene>
<protein>
    <submittedName>
        <fullName evidence="2">Uncharacterized protein</fullName>
    </submittedName>
</protein>
<feature type="chain" id="PRO_5035275391" evidence="1">
    <location>
        <begin position="27"/>
        <end position="366"/>
    </location>
</feature>
<feature type="signal peptide" evidence="1">
    <location>
        <begin position="1"/>
        <end position="26"/>
    </location>
</feature>
<dbReference type="AlphaFoldDB" id="A0A8J3CSD6"/>
<sequence>MAIKTALLSVGGTVAMLGLLSGIALAGGPAYCGVAGCDTGVSYVPSPTGHSGPTTIENRTPYDFLDSVHFQRSPHVSITRVHGMAPNVGLADAPGGFTQGCHPQSTTYCRSGHQGSAAVSTTSVRTASVAAPTYVPPPVMQAPIVAPQPHMPRPHVQERVVAIGGGFDPSKFTPRIYGDPYTITPGIAYLPTSIVDRNPYRAQAVLDAGPGGVTPALTGMPIGPLPTPRPPAPVMMHQPMMQPPNVHVPRVQPYMTHPRPPYMSGPQVQPSIPTGYPGAAGAPYKMTNGRYGSTVGADGTYWEKVSGPTQIGNTVATQVICKRRLPQPAPTYYPTPYPAPQPMPPVMCNAQAQHPGAHKSGQRSRY</sequence>